<feature type="region of interest" description="Disordered" evidence="2">
    <location>
        <begin position="135"/>
        <end position="167"/>
    </location>
</feature>
<protein>
    <submittedName>
        <fullName evidence="4">Rod binding protein</fullName>
    </submittedName>
</protein>
<evidence type="ECO:0000259" key="3">
    <source>
        <dbReference type="Pfam" id="PF10135"/>
    </source>
</evidence>
<evidence type="ECO:0000256" key="1">
    <source>
        <dbReference type="ARBA" id="ARBA00022795"/>
    </source>
</evidence>
<dbReference type="Pfam" id="PF10135">
    <property type="entry name" value="Rod-binding"/>
    <property type="match status" value="1"/>
</dbReference>
<evidence type="ECO:0000256" key="2">
    <source>
        <dbReference type="SAM" id="MobiDB-lite"/>
    </source>
</evidence>
<name>A0A1N6Q104_9PSED</name>
<reference evidence="4 5" key="1">
    <citation type="submission" date="2017-01" db="EMBL/GenBank/DDBJ databases">
        <authorList>
            <person name="Mah S.A."/>
            <person name="Swanson W.J."/>
            <person name="Moy G.W."/>
            <person name="Vacquier V.D."/>
        </authorList>
    </citation>
    <scope>NUCLEOTIDE SEQUENCE [LARGE SCALE GENOMIC DNA]</scope>
    <source>
        <strain evidence="4 5">ATCC 29606</strain>
    </source>
</reference>
<gene>
    <name evidence="4" type="ORF">SAMN05421672_10319</name>
</gene>
<proteinExistence type="predicted"/>
<dbReference type="AlphaFoldDB" id="A0A1N6Q104"/>
<dbReference type="InterPro" id="IPR019301">
    <property type="entry name" value="Flagellar_prot_FlgJ_N"/>
</dbReference>
<accession>A0A1N6Q104</accession>
<keyword evidence="1" id="KW-1005">Bacterial flagellum biogenesis</keyword>
<dbReference type="Proteomes" id="UP000186079">
    <property type="component" value="Unassembled WGS sequence"/>
</dbReference>
<evidence type="ECO:0000313" key="4">
    <source>
        <dbReference type="EMBL" id="SIQ10223.1"/>
    </source>
</evidence>
<feature type="domain" description="Flagellar protein FlgJ N-terminal" evidence="3">
    <location>
        <begin position="45"/>
        <end position="95"/>
    </location>
</feature>
<organism evidence="4 5">
    <name type="scientific">Pseudomonas flexibilis</name>
    <dbReference type="NCBI Taxonomy" id="706570"/>
    <lineage>
        <taxon>Bacteria</taxon>
        <taxon>Pseudomonadati</taxon>
        <taxon>Pseudomonadota</taxon>
        <taxon>Gammaproteobacteria</taxon>
        <taxon>Pseudomonadales</taxon>
        <taxon>Pseudomonadaceae</taxon>
        <taxon>Pseudomonas</taxon>
    </lineage>
</organism>
<dbReference type="EMBL" id="FTMC01000003">
    <property type="protein sequence ID" value="SIQ10223.1"/>
    <property type="molecule type" value="Genomic_DNA"/>
</dbReference>
<evidence type="ECO:0000313" key="5">
    <source>
        <dbReference type="Proteomes" id="UP000186079"/>
    </source>
</evidence>
<dbReference type="GO" id="GO:0044781">
    <property type="term" value="P:bacterial-type flagellum organization"/>
    <property type="evidence" value="ECO:0007669"/>
    <property type="project" value="UniProtKB-KW"/>
</dbReference>
<sequence length="167" mass="18197">MSILSLPGSLQSWRNNPEVTGISRNDQLQAAAEQFEAMFLQQILKQMRKAGDVLSEDSLMRSRELDTMRDFYDEVLAEHLAGQRQTGIASMIVEQMGGEPRPSQAMQAPIGGSWSQTGAFKSADDAVAFQDQQMTDPVGIDPPSGASTHASAAFALPIRPDTKENRS</sequence>